<evidence type="ECO:0000256" key="1">
    <source>
        <dbReference type="SAM" id="MobiDB-lite"/>
    </source>
</evidence>
<dbReference type="OrthoDB" id="5389892at2759"/>
<feature type="compositionally biased region" description="Basic residues" evidence="1">
    <location>
        <begin position="85"/>
        <end position="94"/>
    </location>
</feature>
<gene>
    <name evidence="2" type="ORF">BDW42DRAFT_165895</name>
</gene>
<protein>
    <submittedName>
        <fullName evidence="2">Uncharacterized protein</fullName>
    </submittedName>
</protein>
<keyword evidence="3" id="KW-1185">Reference proteome</keyword>
<dbReference type="AlphaFoldDB" id="A0A2J5HZI7"/>
<organism evidence="2 3">
    <name type="scientific">Aspergillus taichungensis</name>
    <dbReference type="NCBI Taxonomy" id="482145"/>
    <lineage>
        <taxon>Eukaryota</taxon>
        <taxon>Fungi</taxon>
        <taxon>Dikarya</taxon>
        <taxon>Ascomycota</taxon>
        <taxon>Pezizomycotina</taxon>
        <taxon>Eurotiomycetes</taxon>
        <taxon>Eurotiomycetidae</taxon>
        <taxon>Eurotiales</taxon>
        <taxon>Aspergillaceae</taxon>
        <taxon>Aspergillus</taxon>
        <taxon>Aspergillus subgen. Circumdati</taxon>
    </lineage>
</organism>
<dbReference type="PANTHER" id="PTHR28307:SF1">
    <property type="entry name" value="PAL1 CELL MORPHOLOGY PROTEIN"/>
    <property type="match status" value="1"/>
</dbReference>
<dbReference type="Pfam" id="PF08316">
    <property type="entry name" value="Pal1"/>
    <property type="match status" value="1"/>
</dbReference>
<dbReference type="Proteomes" id="UP000235023">
    <property type="component" value="Unassembled WGS sequence"/>
</dbReference>
<feature type="region of interest" description="Disordered" evidence="1">
    <location>
        <begin position="1"/>
        <end position="95"/>
    </location>
</feature>
<reference evidence="3" key="1">
    <citation type="submission" date="2017-12" db="EMBL/GenBank/DDBJ databases">
        <authorList>
            <consortium name="DOE Joint Genome Institute"/>
            <person name="Mondo S.J."/>
            <person name="Kjaerbolling I."/>
            <person name="Vesth T.C."/>
            <person name="Frisvad J.C."/>
            <person name="Nybo J.L."/>
            <person name="Theobald S."/>
            <person name="Kuo A."/>
            <person name="Bowyer P."/>
            <person name="Matsuda Y."/>
            <person name="Lyhne E.K."/>
            <person name="Kogle M.E."/>
            <person name="Clum A."/>
            <person name="Lipzen A."/>
            <person name="Salamov A."/>
            <person name="Ngan C.Y."/>
            <person name="Daum C."/>
            <person name="Chiniquy J."/>
            <person name="Barry K."/>
            <person name="LaButti K."/>
            <person name="Haridas S."/>
            <person name="Simmons B.A."/>
            <person name="Magnuson J.K."/>
            <person name="Mortensen U.H."/>
            <person name="Larsen T.O."/>
            <person name="Grigoriev I.V."/>
            <person name="Baker S.E."/>
            <person name="Andersen M.R."/>
            <person name="Nordberg H.P."/>
            <person name="Cantor M.N."/>
            <person name="Hua S.X."/>
        </authorList>
    </citation>
    <scope>NUCLEOTIDE SEQUENCE [LARGE SCALE GENOMIC DNA]</scope>
    <source>
        <strain evidence="3">IBT 19404</strain>
    </source>
</reference>
<dbReference type="PANTHER" id="PTHR28307">
    <property type="entry name" value="PROTEIN PAL1"/>
    <property type="match status" value="1"/>
</dbReference>
<evidence type="ECO:0000313" key="2">
    <source>
        <dbReference type="EMBL" id="PLN82895.1"/>
    </source>
</evidence>
<dbReference type="EMBL" id="KZ559523">
    <property type="protein sequence ID" value="PLN82895.1"/>
    <property type="molecule type" value="Genomic_DNA"/>
</dbReference>
<evidence type="ECO:0000313" key="3">
    <source>
        <dbReference type="Proteomes" id="UP000235023"/>
    </source>
</evidence>
<feature type="compositionally biased region" description="Polar residues" evidence="1">
    <location>
        <begin position="39"/>
        <end position="55"/>
    </location>
</feature>
<accession>A0A2J5HZI7</accession>
<proteinExistence type="predicted"/>
<name>A0A2J5HZI7_9EURO</name>
<dbReference type="InterPro" id="IPR013226">
    <property type="entry name" value="Pal1"/>
</dbReference>
<dbReference type="GO" id="GO:0005737">
    <property type="term" value="C:cytoplasm"/>
    <property type="evidence" value="ECO:0007669"/>
    <property type="project" value="TreeGrafter"/>
</dbReference>
<sequence length="266" mass="29990">MAATSGPVSMASYPSYPPPPYSVGHEMESHNPYRRFLSPSPSRRTLAHQRSTSLPSPYYDGQFQYSMEPRRRRDPPSYYQQPSRRAPRHGRHQRASTAIDIIDRLDDAGVFQYHHEGPYDAACTDKNRHGRLSPVDALKESNAEALRATPHEKIRDCIDSHRPLDGVAFYPPGHTDDNGHSYDYEEGPNMVNEYGNFMRIPCAVSHSSLDGVRRLLIVLGSDSPMRISRMIPFTTLRLQSLLFRSERLSSAVATAAALPSLGRIWP</sequence>